<evidence type="ECO:0000313" key="1">
    <source>
        <dbReference type="EMBL" id="SPJ25932.1"/>
    </source>
</evidence>
<reference evidence="1 2" key="1">
    <citation type="submission" date="2018-03" db="EMBL/GenBank/DDBJ databases">
        <authorList>
            <person name="Keele B.F."/>
        </authorList>
    </citation>
    <scope>NUCLEOTIDE SEQUENCE [LARGE SCALE GENOMIC DNA]</scope>
    <source>
        <strain evidence="1 2">CECT 8504</strain>
    </source>
</reference>
<dbReference type="AlphaFoldDB" id="A0A2R8C0M7"/>
<evidence type="ECO:0000313" key="2">
    <source>
        <dbReference type="Proteomes" id="UP000244912"/>
    </source>
</evidence>
<dbReference type="Proteomes" id="UP000244912">
    <property type="component" value="Unassembled WGS sequence"/>
</dbReference>
<accession>A0A2R8C0M7</accession>
<gene>
    <name evidence="1" type="ORF">PAA8504_03787</name>
</gene>
<keyword evidence="2" id="KW-1185">Reference proteome</keyword>
<proteinExistence type="predicted"/>
<organism evidence="1 2">
    <name type="scientific">Palleronia abyssalis</name>
    <dbReference type="NCBI Taxonomy" id="1501240"/>
    <lineage>
        <taxon>Bacteria</taxon>
        <taxon>Pseudomonadati</taxon>
        <taxon>Pseudomonadota</taxon>
        <taxon>Alphaproteobacteria</taxon>
        <taxon>Rhodobacterales</taxon>
        <taxon>Roseobacteraceae</taxon>
        <taxon>Palleronia</taxon>
    </lineage>
</organism>
<dbReference type="EMBL" id="ONZF01000012">
    <property type="protein sequence ID" value="SPJ25932.1"/>
    <property type="molecule type" value="Genomic_DNA"/>
</dbReference>
<name>A0A2R8C0M7_9RHOB</name>
<sequence length="117" mass="12425">MDISPAYAVLSHMRMIRLISVLTLILAVLPWGAYANRMPSASEDRAVVVASAAGAVAEAERRCHGKSLRSGPCGMDTILPRAIDVRTPLSAATMQITQSRPGDLFAPDGLLEPPKAD</sequence>
<protein>
    <submittedName>
        <fullName evidence="1">Uncharacterized protein</fullName>
    </submittedName>
</protein>